<evidence type="ECO:0000256" key="2">
    <source>
        <dbReference type="SAM" id="SignalP"/>
    </source>
</evidence>
<evidence type="ECO:0000256" key="1">
    <source>
        <dbReference type="SAM" id="MobiDB-lite"/>
    </source>
</evidence>
<gene>
    <name evidence="3" type="ORF">NPX13_g5345</name>
</gene>
<reference evidence="3" key="1">
    <citation type="submission" date="2022-07" db="EMBL/GenBank/DDBJ databases">
        <title>Genome Sequence of Xylaria arbuscula.</title>
        <authorList>
            <person name="Buettner E."/>
        </authorList>
    </citation>
    <scope>NUCLEOTIDE SEQUENCE</scope>
    <source>
        <strain evidence="3">VT107</strain>
    </source>
</reference>
<feature type="compositionally biased region" description="Polar residues" evidence="1">
    <location>
        <begin position="87"/>
        <end position="103"/>
    </location>
</feature>
<comment type="caution">
    <text evidence="3">The sequence shown here is derived from an EMBL/GenBank/DDBJ whole genome shotgun (WGS) entry which is preliminary data.</text>
</comment>
<dbReference type="AlphaFoldDB" id="A0A9W8NEM4"/>
<feature type="chain" id="PRO_5040933235" evidence="2">
    <location>
        <begin position="19"/>
        <end position="517"/>
    </location>
</feature>
<feature type="compositionally biased region" description="Polar residues" evidence="1">
    <location>
        <begin position="154"/>
        <end position="179"/>
    </location>
</feature>
<feature type="signal peptide" evidence="2">
    <location>
        <begin position="1"/>
        <end position="18"/>
    </location>
</feature>
<evidence type="ECO:0000313" key="3">
    <source>
        <dbReference type="EMBL" id="KAJ3571530.1"/>
    </source>
</evidence>
<organism evidence="3 4">
    <name type="scientific">Xylaria arbuscula</name>
    <dbReference type="NCBI Taxonomy" id="114810"/>
    <lineage>
        <taxon>Eukaryota</taxon>
        <taxon>Fungi</taxon>
        <taxon>Dikarya</taxon>
        <taxon>Ascomycota</taxon>
        <taxon>Pezizomycotina</taxon>
        <taxon>Sordariomycetes</taxon>
        <taxon>Xylariomycetidae</taxon>
        <taxon>Xylariales</taxon>
        <taxon>Xylariaceae</taxon>
        <taxon>Xylaria</taxon>
    </lineage>
</organism>
<name>A0A9W8NEM4_9PEZI</name>
<dbReference type="Proteomes" id="UP001148614">
    <property type="component" value="Unassembled WGS sequence"/>
</dbReference>
<feature type="region of interest" description="Disordered" evidence="1">
    <location>
        <begin position="83"/>
        <end position="104"/>
    </location>
</feature>
<proteinExistence type="predicted"/>
<keyword evidence="2" id="KW-0732">Signal</keyword>
<dbReference type="EMBL" id="JANPWZ010000837">
    <property type="protein sequence ID" value="KAJ3571530.1"/>
    <property type="molecule type" value="Genomic_DNA"/>
</dbReference>
<feature type="region of interest" description="Disordered" evidence="1">
    <location>
        <begin position="149"/>
        <end position="179"/>
    </location>
</feature>
<accession>A0A9W8NEM4</accession>
<protein>
    <submittedName>
        <fullName evidence="3">Uncharacterized protein</fullName>
    </submittedName>
</protein>
<dbReference type="VEuPathDB" id="FungiDB:F4678DRAFT_272166"/>
<keyword evidence="4" id="KW-1185">Reference proteome</keyword>
<evidence type="ECO:0000313" key="4">
    <source>
        <dbReference type="Proteomes" id="UP001148614"/>
    </source>
</evidence>
<sequence length="517" mass="58415">MIAFRVLVLGLYLLLGQTYPPEIRAVGGERPETYRLPNDVRHDAITNTGGLTTQVAQITQTTTVTKYMSGPTLTFKAVISDEPASHDLQSSETKPVKEPTSQVVPPLEATVIEEKATVIEEEVTIIEEETTVVEEPTISVKQPIEVTDIEESRSVGNSSGPQDVKEPTSQIVPPSETAGLTTSITRETEAVIKDTHEHEHEKKIRDEVGNLKQDVDQDVQSHKVHLDHESREYEELVTRLQKYPEAEVREEPVSQVRPDGLDPDTILYYGCNFMMIRLTSEQLQPPYDVADTVKVNTVYKRAAEHLAEIATLLRDNWQTLVDSHGYPEVVRLHDSLIEWVEKPLKHGCATVENLQATLVSLVDNRKKSRSVRKALLLDALRKYEAELSEHLANEDLKFGVPSWSHLEPVLQSDKCHKGDCFSVGRHPLDLVTAEMPHRLRSAIQHLQDSLNPGILQMAKIVALRTWWLLLWWLSLFRVVLSKEFLITACLTVFFSTVYRLIKAGYPNIEFSRMGTRS</sequence>